<feature type="region of interest" description="Disordered" evidence="1">
    <location>
        <begin position="1"/>
        <end position="51"/>
    </location>
</feature>
<gene>
    <name evidence="3" type="primary">LOC116559361</name>
</gene>
<evidence type="ECO:0000313" key="2">
    <source>
        <dbReference type="Proteomes" id="UP000504640"/>
    </source>
</evidence>
<proteinExistence type="predicted"/>
<dbReference type="Proteomes" id="UP000504640">
    <property type="component" value="Unplaced"/>
</dbReference>
<dbReference type="AlphaFoldDB" id="A0A6J3IV02"/>
<feature type="region of interest" description="Disordered" evidence="1">
    <location>
        <begin position="94"/>
        <end position="126"/>
    </location>
</feature>
<feature type="compositionally biased region" description="Low complexity" evidence="1">
    <location>
        <begin position="1"/>
        <end position="11"/>
    </location>
</feature>
<evidence type="ECO:0000313" key="3">
    <source>
        <dbReference type="RefSeq" id="XP_032146367.1"/>
    </source>
</evidence>
<feature type="compositionally biased region" description="Basic and acidic residues" evidence="1">
    <location>
        <begin position="13"/>
        <end position="22"/>
    </location>
</feature>
<accession>A0A6J3IV02</accession>
<reference evidence="3" key="1">
    <citation type="submission" date="2025-08" db="UniProtKB">
        <authorList>
            <consortium name="RefSeq"/>
        </authorList>
    </citation>
    <scope>IDENTIFICATION</scope>
    <source>
        <tissue evidence="3">Blood</tissue>
    </source>
</reference>
<keyword evidence="2" id="KW-1185">Reference proteome</keyword>
<protein>
    <submittedName>
        <fullName evidence="3">Uncharacterized protein LOC116559361</fullName>
    </submittedName>
</protein>
<evidence type="ECO:0000256" key="1">
    <source>
        <dbReference type="SAM" id="MobiDB-lite"/>
    </source>
</evidence>
<organism evidence="2 3">
    <name type="scientific">Sapajus apella</name>
    <name type="common">Brown-capped capuchin</name>
    <name type="synonym">Cebus apella</name>
    <dbReference type="NCBI Taxonomy" id="9515"/>
    <lineage>
        <taxon>Eukaryota</taxon>
        <taxon>Metazoa</taxon>
        <taxon>Chordata</taxon>
        <taxon>Craniata</taxon>
        <taxon>Vertebrata</taxon>
        <taxon>Euteleostomi</taxon>
        <taxon>Mammalia</taxon>
        <taxon>Eutheria</taxon>
        <taxon>Euarchontoglires</taxon>
        <taxon>Primates</taxon>
        <taxon>Haplorrhini</taxon>
        <taxon>Platyrrhini</taxon>
        <taxon>Cebidae</taxon>
        <taxon>Cebinae</taxon>
        <taxon>Sapajus</taxon>
    </lineage>
</organism>
<name>A0A6J3IV02_SAPAP</name>
<dbReference type="RefSeq" id="XP_032146367.1">
    <property type="nucleotide sequence ID" value="XM_032290476.1"/>
</dbReference>
<sequence length="267" mass="29639">MVGRWASAAGRRSGREGGRERASLPARRPVGPGQPAQSVSAAAGARPGPSRTILTAAPPAARAPVTLLRAAGARGPFRQGAEPVAAARLWRGRRRPAAQPGRLPHRHCGEEAGRRGRGTLGSRRAAHAPPSRRLRFFRGRWACAAFLRREETLPSLLCDIRLHSRADVWRYITSLPQRGAQDSHTMTPSSCFSSHIWTWIWQPKVPMQDSTLDLRRLSVFCGLMVNTEMQQSMTAISGLYSALKQFPFLYVHLDQFVCYLKSMRREL</sequence>
<dbReference type="GeneID" id="116559361"/>